<dbReference type="InterPro" id="IPR044281">
    <property type="entry name" value="IMP4/RPF1"/>
</dbReference>
<evidence type="ECO:0000259" key="2">
    <source>
        <dbReference type="PROSITE" id="PS50833"/>
    </source>
</evidence>
<sequence length="311" mass="36523">MPGSDSEDRFGSGKGRGIRNRKIREAIYQRYRQAKAERKSEKRRQQAEEEKADPSKRVERLANNVPKTQENTREHDETYVDEDDQEVEDDQEQDEFAPYFSGQAPKVLITTSRCATAIANQFGKELETIFPNSKFVRRGSGYTIEQIIQFCNNREYTDTIVLHEDRRKLFALTIIHLPEGPTAHFKLSNPESMYSLDENVVITPHHPELILNNFTTRLGHSVGRFFAALFPQVPEFQGRQVATFHNQRDFIFFRRHRYDFVSGERANLKEIGPRFTLRLRWLQKGPYNPSHGEFEWSFKPAMETSRRRFFL</sequence>
<dbReference type="Proteomes" id="UP001150569">
    <property type="component" value="Unassembled WGS sequence"/>
</dbReference>
<dbReference type="GO" id="GO:0030687">
    <property type="term" value="C:preribosome, large subunit precursor"/>
    <property type="evidence" value="ECO:0007669"/>
    <property type="project" value="TreeGrafter"/>
</dbReference>
<dbReference type="OrthoDB" id="264354at2759"/>
<evidence type="ECO:0000256" key="1">
    <source>
        <dbReference type="SAM" id="MobiDB-lite"/>
    </source>
</evidence>
<dbReference type="InterPro" id="IPR007109">
    <property type="entry name" value="Brix"/>
</dbReference>
<organism evidence="3 4">
    <name type="scientific">Tieghemiomyces parasiticus</name>
    <dbReference type="NCBI Taxonomy" id="78921"/>
    <lineage>
        <taxon>Eukaryota</taxon>
        <taxon>Fungi</taxon>
        <taxon>Fungi incertae sedis</taxon>
        <taxon>Zoopagomycota</taxon>
        <taxon>Kickxellomycotina</taxon>
        <taxon>Dimargaritomycetes</taxon>
        <taxon>Dimargaritales</taxon>
        <taxon>Dimargaritaceae</taxon>
        <taxon>Tieghemiomyces</taxon>
    </lineage>
</organism>
<feature type="domain" description="Brix" evidence="2">
    <location>
        <begin position="105"/>
        <end position="288"/>
    </location>
</feature>
<dbReference type="SMART" id="SM00879">
    <property type="entry name" value="Brix"/>
    <property type="match status" value="1"/>
</dbReference>
<gene>
    <name evidence="3" type="primary">RPF1</name>
    <name evidence="3" type="ORF">IWQ60_002896</name>
</gene>
<dbReference type="Gene3D" id="3.40.50.10480">
    <property type="entry name" value="Probable brix-domain ribosomal biogenesis protein"/>
    <property type="match status" value="1"/>
</dbReference>
<dbReference type="GO" id="GO:0000470">
    <property type="term" value="P:maturation of LSU-rRNA"/>
    <property type="evidence" value="ECO:0007669"/>
    <property type="project" value="TreeGrafter"/>
</dbReference>
<accession>A0A9W8DWZ2</accession>
<dbReference type="Pfam" id="PF04427">
    <property type="entry name" value="Brix"/>
    <property type="match status" value="1"/>
</dbReference>
<feature type="compositionally biased region" description="Acidic residues" evidence="1">
    <location>
        <begin position="79"/>
        <end position="92"/>
    </location>
</feature>
<dbReference type="GO" id="GO:0042134">
    <property type="term" value="F:rRNA primary transcript binding"/>
    <property type="evidence" value="ECO:0007669"/>
    <property type="project" value="InterPro"/>
</dbReference>
<comment type="caution">
    <text evidence="3">The sequence shown here is derived from an EMBL/GenBank/DDBJ whole genome shotgun (WGS) entry which is preliminary data.</text>
</comment>
<proteinExistence type="predicted"/>
<feature type="compositionally biased region" description="Basic and acidic residues" evidence="1">
    <location>
        <begin position="34"/>
        <end position="60"/>
    </location>
</feature>
<dbReference type="EMBL" id="JANBPT010000116">
    <property type="protein sequence ID" value="KAJ1927473.1"/>
    <property type="molecule type" value="Genomic_DNA"/>
</dbReference>
<protein>
    <submittedName>
        <fullName evidence="3">Ribosome production factor 1</fullName>
    </submittedName>
</protein>
<reference evidence="3" key="1">
    <citation type="submission" date="2022-07" db="EMBL/GenBank/DDBJ databases">
        <title>Phylogenomic reconstructions and comparative analyses of Kickxellomycotina fungi.</title>
        <authorList>
            <person name="Reynolds N.K."/>
            <person name="Stajich J.E."/>
            <person name="Barry K."/>
            <person name="Grigoriev I.V."/>
            <person name="Crous P."/>
            <person name="Smith M.E."/>
        </authorList>
    </citation>
    <scope>NUCLEOTIDE SEQUENCE</scope>
    <source>
        <strain evidence="3">RSA 861</strain>
    </source>
</reference>
<dbReference type="PROSITE" id="PS50833">
    <property type="entry name" value="BRIX"/>
    <property type="match status" value="1"/>
</dbReference>
<evidence type="ECO:0000313" key="3">
    <source>
        <dbReference type="EMBL" id="KAJ1927473.1"/>
    </source>
</evidence>
<dbReference type="GO" id="GO:0005730">
    <property type="term" value="C:nucleolus"/>
    <property type="evidence" value="ECO:0007669"/>
    <property type="project" value="TreeGrafter"/>
</dbReference>
<feature type="compositionally biased region" description="Basic and acidic residues" evidence="1">
    <location>
        <begin position="1"/>
        <end position="11"/>
    </location>
</feature>
<name>A0A9W8DWZ2_9FUNG</name>
<evidence type="ECO:0000313" key="4">
    <source>
        <dbReference type="Proteomes" id="UP001150569"/>
    </source>
</evidence>
<feature type="region of interest" description="Disordered" evidence="1">
    <location>
        <begin position="1"/>
        <end position="92"/>
    </location>
</feature>
<dbReference type="SUPFAM" id="SSF52954">
    <property type="entry name" value="Class II aaRS ABD-related"/>
    <property type="match status" value="1"/>
</dbReference>
<keyword evidence="4" id="KW-1185">Reference proteome</keyword>
<dbReference type="AlphaFoldDB" id="A0A9W8DWZ2"/>
<dbReference type="PANTHER" id="PTHR22734">
    <property type="entry name" value="U3 SMALL NUCLEOLAR RIBONUCLEOPROTEIN PROTEIN IMP4"/>
    <property type="match status" value="1"/>
</dbReference>
<dbReference type="GO" id="GO:0000460">
    <property type="term" value="P:maturation of 5.8S rRNA"/>
    <property type="evidence" value="ECO:0007669"/>
    <property type="project" value="TreeGrafter"/>
</dbReference>
<dbReference type="PANTHER" id="PTHR22734:SF3">
    <property type="entry name" value="RIBOSOME PRODUCTION FACTOR 1"/>
    <property type="match status" value="1"/>
</dbReference>